<sequence>GDIAGTVYNSGYRFQTVNVPQGDTIDVSTIDLRADGTSSPGSGWLTKVFADDVDDALTFDATNDIDGRPRTTAGVDWDPGSWAINTWHTSPECKTVIQEIVDRASWAANNDMAIIHDDDGTPTASNYLRVETYDSNTTLAPKLHIEFTAAGVTVTPTTLALVLTEFAPTVTATGSQLVTPPALALTLATFAPTATATENQLVTPPVLALILSEFAPTVTATGDVVVTPSTLALTLAAFAPTVSTPTTVTPPVFALTLTPFAPTVTTPRLVTPSTLALVLSEFAPTVTATGDQLVTPTTLALLLTEFVPTVTVSGIYTSYGGPFLYTAANWNAAVEFFLEVYLKAIEGTVRARLYNDTDATVVTDSGLSTAATSYTRLRSGALTLTDGKIYLVQFGTESVANGEFKAGKLIAA</sequence>
<feature type="non-terminal residue" evidence="1">
    <location>
        <position position="1"/>
    </location>
</feature>
<dbReference type="EMBL" id="LAZR01014531">
    <property type="protein sequence ID" value="KKM17073.1"/>
    <property type="molecule type" value="Genomic_DNA"/>
</dbReference>
<gene>
    <name evidence="2" type="ORF">LCGC14_1402050</name>
    <name evidence="1" type="ORF">LCGC14_1679380</name>
</gene>
<dbReference type="AlphaFoldDB" id="A0A0F9K4V6"/>
<protein>
    <submittedName>
        <fullName evidence="1">Uncharacterized protein</fullName>
    </submittedName>
</protein>
<reference evidence="1" key="1">
    <citation type="journal article" date="2015" name="Nature">
        <title>Complex archaea that bridge the gap between prokaryotes and eukaryotes.</title>
        <authorList>
            <person name="Spang A."/>
            <person name="Saw J.H."/>
            <person name="Jorgensen S.L."/>
            <person name="Zaremba-Niedzwiedzka K."/>
            <person name="Martijn J."/>
            <person name="Lind A.E."/>
            <person name="van Eijk R."/>
            <person name="Schleper C."/>
            <person name="Guy L."/>
            <person name="Ettema T.J."/>
        </authorList>
    </citation>
    <scope>NUCLEOTIDE SEQUENCE</scope>
</reference>
<evidence type="ECO:0000313" key="2">
    <source>
        <dbReference type="EMBL" id="KKM74257.1"/>
    </source>
</evidence>
<accession>A0A0F9K4V6</accession>
<dbReference type="EMBL" id="LAZR01009169">
    <property type="protein sequence ID" value="KKM74257.1"/>
    <property type="molecule type" value="Genomic_DNA"/>
</dbReference>
<organism evidence="1">
    <name type="scientific">marine sediment metagenome</name>
    <dbReference type="NCBI Taxonomy" id="412755"/>
    <lineage>
        <taxon>unclassified sequences</taxon>
        <taxon>metagenomes</taxon>
        <taxon>ecological metagenomes</taxon>
    </lineage>
</organism>
<proteinExistence type="predicted"/>
<comment type="caution">
    <text evidence="1">The sequence shown here is derived from an EMBL/GenBank/DDBJ whole genome shotgun (WGS) entry which is preliminary data.</text>
</comment>
<name>A0A0F9K4V6_9ZZZZ</name>
<evidence type="ECO:0000313" key="1">
    <source>
        <dbReference type="EMBL" id="KKM17073.1"/>
    </source>
</evidence>